<organism evidence="10 11">
    <name type="scientific">Formivibrio citricus</name>
    <dbReference type="NCBI Taxonomy" id="83765"/>
    <lineage>
        <taxon>Bacteria</taxon>
        <taxon>Pseudomonadati</taxon>
        <taxon>Pseudomonadota</taxon>
        <taxon>Betaproteobacteria</taxon>
        <taxon>Neisseriales</taxon>
        <taxon>Chitinibacteraceae</taxon>
        <taxon>Formivibrio</taxon>
    </lineage>
</organism>
<evidence type="ECO:0000259" key="8">
    <source>
        <dbReference type="Pfam" id="PF02687"/>
    </source>
</evidence>
<dbReference type="OrthoDB" id="7298150at2"/>
<dbReference type="PANTHER" id="PTHR43738:SF1">
    <property type="entry name" value="HEMIN TRANSPORT SYSTEM PERMEASE PROTEIN HRTB-RELATED"/>
    <property type="match status" value="1"/>
</dbReference>
<keyword evidence="11" id="KW-1185">Reference proteome</keyword>
<feature type="domain" description="ABC3 transporter permease C-terminal" evidence="8">
    <location>
        <begin position="282"/>
        <end position="391"/>
    </location>
</feature>
<feature type="transmembrane region" description="Helical" evidence="7">
    <location>
        <begin position="364"/>
        <end position="387"/>
    </location>
</feature>
<feature type="domain" description="MacB-like periplasmic core" evidence="9">
    <location>
        <begin position="21"/>
        <end position="252"/>
    </location>
</feature>
<evidence type="ECO:0000256" key="2">
    <source>
        <dbReference type="ARBA" id="ARBA00022448"/>
    </source>
</evidence>
<protein>
    <submittedName>
        <fullName evidence="10">Putative ABC transport system permease protein</fullName>
    </submittedName>
</protein>
<dbReference type="EMBL" id="FOVE01000020">
    <property type="protein sequence ID" value="SFN87576.1"/>
    <property type="molecule type" value="Genomic_DNA"/>
</dbReference>
<evidence type="ECO:0000256" key="7">
    <source>
        <dbReference type="SAM" id="Phobius"/>
    </source>
</evidence>
<feature type="transmembrane region" description="Helical" evidence="7">
    <location>
        <begin position="323"/>
        <end position="352"/>
    </location>
</feature>
<reference evidence="11" key="1">
    <citation type="submission" date="2016-10" db="EMBL/GenBank/DDBJ databases">
        <authorList>
            <person name="Varghese N."/>
            <person name="Submissions S."/>
        </authorList>
    </citation>
    <scope>NUCLEOTIDE SEQUENCE [LARGE SCALE GENOMIC DNA]</scope>
    <source>
        <strain evidence="11">DSM 6150</strain>
    </source>
</reference>
<dbReference type="InterPro" id="IPR025857">
    <property type="entry name" value="MacB_PCD"/>
</dbReference>
<gene>
    <name evidence="10" type="ORF">SAMN05660284_02426</name>
</gene>
<accession>A0A1I5CL07</accession>
<evidence type="ECO:0000256" key="3">
    <source>
        <dbReference type="ARBA" id="ARBA00022475"/>
    </source>
</evidence>
<keyword evidence="5 7" id="KW-1133">Transmembrane helix</keyword>
<keyword evidence="3" id="KW-1003">Cell membrane</keyword>
<proteinExistence type="predicted"/>
<dbReference type="InterPro" id="IPR051125">
    <property type="entry name" value="ABC-4/HrtB_transporter"/>
</dbReference>
<evidence type="ECO:0000256" key="5">
    <source>
        <dbReference type="ARBA" id="ARBA00022989"/>
    </source>
</evidence>
<dbReference type="GO" id="GO:0005886">
    <property type="term" value="C:plasma membrane"/>
    <property type="evidence" value="ECO:0007669"/>
    <property type="project" value="UniProtKB-SubCell"/>
</dbReference>
<feature type="transmembrane region" description="Helical" evidence="7">
    <location>
        <begin position="280"/>
        <end position="302"/>
    </location>
</feature>
<feature type="transmembrane region" description="Helical" evidence="7">
    <location>
        <begin position="16"/>
        <end position="37"/>
    </location>
</feature>
<dbReference type="InterPro" id="IPR003838">
    <property type="entry name" value="ABC3_permease_C"/>
</dbReference>
<evidence type="ECO:0000256" key="4">
    <source>
        <dbReference type="ARBA" id="ARBA00022692"/>
    </source>
</evidence>
<dbReference type="Proteomes" id="UP000242869">
    <property type="component" value="Unassembled WGS sequence"/>
</dbReference>
<evidence type="ECO:0000256" key="1">
    <source>
        <dbReference type="ARBA" id="ARBA00004651"/>
    </source>
</evidence>
<sequence>MISLAGRDILHSWSKFVFTGIGLGLLIGVTLSMAGIYRGMVDDAKALLNNSGADLWVVQQDTLGPYAESSSIRDDVYRSMLGLSGVARAANVTYLTMQVRKGESDVRAMVVGFEPGQPGQPEYLVAGRQITRNHYEAVADVKTGFQIGDVIRIRRHDFTVVGLTRRMVSSGGDPMVFVPLKDAQEAQFLKDNDAILNERARTAANPSLNRPGVPGLLEAIQASQTSNRNVNAVLVQVVPGTSPEAVANEIKRWKHLQAYTRTQMEEILVAKLIATSAKQIAMFLVILAIVSAAIVAFIIYTMTLSKIREIAVLKLIGTRNRTIAGMILQQALGLGLIGFLVGKTAATFWAPIFPKYVLLEPGDAIRGFIAVMLICAIASTLAIRAALRVDPATAIGG</sequence>
<evidence type="ECO:0000313" key="11">
    <source>
        <dbReference type="Proteomes" id="UP000242869"/>
    </source>
</evidence>
<keyword evidence="4 7" id="KW-0812">Transmembrane</keyword>
<name>A0A1I5CL07_9NEIS</name>
<dbReference type="PANTHER" id="PTHR43738">
    <property type="entry name" value="ABC TRANSPORTER, MEMBRANE PROTEIN"/>
    <property type="match status" value="1"/>
</dbReference>
<dbReference type="STRING" id="83765.SAMN05660284_02426"/>
<keyword evidence="2" id="KW-0813">Transport</keyword>
<evidence type="ECO:0000313" key="10">
    <source>
        <dbReference type="EMBL" id="SFN87576.1"/>
    </source>
</evidence>
<dbReference type="Pfam" id="PF02687">
    <property type="entry name" value="FtsX"/>
    <property type="match status" value="1"/>
</dbReference>
<dbReference type="Pfam" id="PF12704">
    <property type="entry name" value="MacB_PCD"/>
    <property type="match status" value="1"/>
</dbReference>
<keyword evidence="6 7" id="KW-0472">Membrane</keyword>
<evidence type="ECO:0000259" key="9">
    <source>
        <dbReference type="Pfam" id="PF12704"/>
    </source>
</evidence>
<dbReference type="RefSeq" id="WP_091196902.1">
    <property type="nucleotide sequence ID" value="NZ_FOVE01000020.1"/>
</dbReference>
<comment type="subcellular location">
    <subcellularLocation>
        <location evidence="1">Cell membrane</location>
        <topology evidence="1">Multi-pass membrane protein</topology>
    </subcellularLocation>
</comment>
<dbReference type="AlphaFoldDB" id="A0A1I5CL07"/>
<evidence type="ECO:0000256" key="6">
    <source>
        <dbReference type="ARBA" id="ARBA00023136"/>
    </source>
</evidence>